<reference evidence="1 2" key="1">
    <citation type="submission" date="2018-09" db="EMBL/GenBank/DDBJ databases">
        <title>Phylogeny of the Shewanellaceae, and recommendation for two new genera, Pseudoshewanella and Parashewanella.</title>
        <authorList>
            <person name="Wang G."/>
        </authorList>
    </citation>
    <scope>NUCLEOTIDE SEQUENCE [LARGE SCALE GENOMIC DNA]</scope>
    <source>
        <strain evidence="1 2">KCTC 22492</strain>
    </source>
</reference>
<dbReference type="EMBL" id="QYYH01000008">
    <property type="protein sequence ID" value="RJY19078.1"/>
    <property type="molecule type" value="Genomic_DNA"/>
</dbReference>
<dbReference type="RefSeq" id="WP_121852024.1">
    <property type="nucleotide sequence ID" value="NZ_CP037952.1"/>
</dbReference>
<evidence type="ECO:0000313" key="1">
    <source>
        <dbReference type="EMBL" id="RJY19078.1"/>
    </source>
</evidence>
<accession>A0A3A6U4I7</accession>
<dbReference type="OrthoDB" id="6399623at2"/>
<comment type="caution">
    <text evidence="1">The sequence shown here is derived from an EMBL/GenBank/DDBJ whole genome shotgun (WGS) entry which is preliminary data.</text>
</comment>
<organism evidence="1 2">
    <name type="scientific">Parashewanella spongiae</name>
    <dbReference type="NCBI Taxonomy" id="342950"/>
    <lineage>
        <taxon>Bacteria</taxon>
        <taxon>Pseudomonadati</taxon>
        <taxon>Pseudomonadota</taxon>
        <taxon>Gammaproteobacteria</taxon>
        <taxon>Alteromonadales</taxon>
        <taxon>Shewanellaceae</taxon>
        <taxon>Parashewanella</taxon>
    </lineage>
</organism>
<dbReference type="AlphaFoldDB" id="A0A3A6U4I7"/>
<protein>
    <recommendedName>
        <fullName evidence="3">Exopolysaccharide biosynthesis protein</fullName>
    </recommendedName>
</protein>
<sequence>MKHIILFIFTVACSGCSNYTFNSNIDAQAYKDYFKASDVAVYEAQNHPKKPFKNLKMVNGDSCQISQNDKPASIAEARTKARRTAADLGADGIIIKHCSFINIVDSSCITQAICTAQAIKHD</sequence>
<dbReference type="InterPro" id="IPR030852">
    <property type="entry name" value="RcsF"/>
</dbReference>
<gene>
    <name evidence="1" type="ORF">D5R81_02205</name>
</gene>
<dbReference type="Gene3D" id="3.30.110.70">
    <property type="entry name" value="Hypothetical protein apc22750. Chain B"/>
    <property type="match status" value="1"/>
</dbReference>
<dbReference type="GO" id="GO:0009279">
    <property type="term" value="C:cell outer membrane"/>
    <property type="evidence" value="ECO:0007669"/>
    <property type="project" value="InterPro"/>
</dbReference>
<evidence type="ECO:0000313" key="2">
    <source>
        <dbReference type="Proteomes" id="UP000273022"/>
    </source>
</evidence>
<dbReference type="Proteomes" id="UP000273022">
    <property type="component" value="Unassembled WGS sequence"/>
</dbReference>
<evidence type="ECO:0008006" key="3">
    <source>
        <dbReference type="Google" id="ProtNLM"/>
    </source>
</evidence>
<dbReference type="Pfam" id="PF16358">
    <property type="entry name" value="RcsF"/>
    <property type="match status" value="1"/>
</dbReference>
<name>A0A3A6U4I7_9GAMM</name>
<dbReference type="GO" id="GO:0035556">
    <property type="term" value="P:intracellular signal transduction"/>
    <property type="evidence" value="ECO:0007669"/>
    <property type="project" value="InterPro"/>
</dbReference>
<proteinExistence type="predicted"/>
<keyword evidence="2" id="KW-1185">Reference proteome</keyword>